<gene>
    <name evidence="1" type="ORF">ANCDUO_20400</name>
</gene>
<evidence type="ECO:0000313" key="2">
    <source>
        <dbReference type="Proteomes" id="UP000054047"/>
    </source>
</evidence>
<proteinExistence type="predicted"/>
<sequence>MDEMTDNFSIFDMVIDEWSVNLPFIRQRRKHLLRPMDEMLAFIRGQMEQRRVEKSPSSTLIHTYYRKEGESFHKRKKDIADGIHVIEGEGGDFVDAFLVQMKKEQNSDAPSTFE</sequence>
<dbReference type="EMBL" id="KN753049">
    <property type="protein sequence ID" value="KIH49526.1"/>
    <property type="molecule type" value="Genomic_DNA"/>
</dbReference>
<evidence type="ECO:0000313" key="1">
    <source>
        <dbReference type="EMBL" id="KIH49526.1"/>
    </source>
</evidence>
<protein>
    <submittedName>
        <fullName evidence="1">Uncharacterized protein</fullName>
    </submittedName>
</protein>
<organism evidence="1 2">
    <name type="scientific">Ancylostoma duodenale</name>
    <dbReference type="NCBI Taxonomy" id="51022"/>
    <lineage>
        <taxon>Eukaryota</taxon>
        <taxon>Metazoa</taxon>
        <taxon>Ecdysozoa</taxon>
        <taxon>Nematoda</taxon>
        <taxon>Chromadorea</taxon>
        <taxon>Rhabditida</taxon>
        <taxon>Rhabditina</taxon>
        <taxon>Rhabditomorpha</taxon>
        <taxon>Strongyloidea</taxon>
        <taxon>Ancylostomatidae</taxon>
        <taxon>Ancylostomatinae</taxon>
        <taxon>Ancylostoma</taxon>
    </lineage>
</organism>
<dbReference type="OrthoDB" id="2789670at2759"/>
<dbReference type="AlphaFoldDB" id="A0A0C2FXA6"/>
<keyword evidence="2" id="KW-1185">Reference proteome</keyword>
<name>A0A0C2FXA6_9BILA</name>
<accession>A0A0C2FXA6</accession>
<reference evidence="1 2" key="1">
    <citation type="submission" date="2013-12" db="EMBL/GenBank/DDBJ databases">
        <title>Draft genome of the parsitic nematode Ancylostoma duodenale.</title>
        <authorList>
            <person name="Mitreva M."/>
        </authorList>
    </citation>
    <scope>NUCLEOTIDE SEQUENCE [LARGE SCALE GENOMIC DNA]</scope>
    <source>
        <strain evidence="1 2">Zhejiang</strain>
    </source>
</reference>
<dbReference type="Proteomes" id="UP000054047">
    <property type="component" value="Unassembled WGS sequence"/>
</dbReference>